<sequence>MVEHTKDLELASPGSSLSLAGGASSRNSRWAVALLALSNVVTLAVRFSAALRTPPVPTSVV</sequence>
<gene>
    <name evidence="2" type="ORF">PoMZ_09078</name>
</gene>
<dbReference type="Proteomes" id="UP000294847">
    <property type="component" value="Chromosome 1"/>
</dbReference>
<dbReference type="AlphaFoldDB" id="A0A4P7N0U1"/>
<evidence type="ECO:0000256" key="1">
    <source>
        <dbReference type="SAM" id="MobiDB-lite"/>
    </source>
</evidence>
<name>A0A4P7N0U1_PYROR</name>
<protein>
    <submittedName>
        <fullName evidence="2">Uncharacterized protein</fullName>
    </submittedName>
</protein>
<feature type="region of interest" description="Disordered" evidence="1">
    <location>
        <begin position="1"/>
        <end position="23"/>
    </location>
</feature>
<accession>A0A4P7N0U1</accession>
<feature type="compositionally biased region" description="Low complexity" evidence="1">
    <location>
        <begin position="10"/>
        <end position="23"/>
    </location>
</feature>
<evidence type="ECO:0000313" key="2">
    <source>
        <dbReference type="EMBL" id="QBZ53400.1"/>
    </source>
</evidence>
<proteinExistence type="predicted"/>
<reference evidence="2 3" key="1">
    <citation type="journal article" date="2019" name="Mol. Biol. Evol.">
        <title>Blast fungal genomes show frequent chromosomal changes, gene gains and losses, and effector gene turnover.</title>
        <authorList>
            <person name="Gomez Luciano L.B."/>
            <person name="Jason Tsai I."/>
            <person name="Chuma I."/>
            <person name="Tosa Y."/>
            <person name="Chen Y.H."/>
            <person name="Li J.Y."/>
            <person name="Li M.Y."/>
            <person name="Jade Lu M.Y."/>
            <person name="Nakayashiki H."/>
            <person name="Li W.H."/>
        </authorList>
    </citation>
    <scope>NUCLEOTIDE SEQUENCE [LARGE SCALE GENOMIC DNA]</scope>
    <source>
        <strain evidence="2">MZ5-1-6</strain>
    </source>
</reference>
<dbReference type="EMBL" id="CP034204">
    <property type="protein sequence ID" value="QBZ53400.1"/>
    <property type="molecule type" value="Genomic_DNA"/>
</dbReference>
<organism evidence="2 3">
    <name type="scientific">Pyricularia oryzae</name>
    <name type="common">Rice blast fungus</name>
    <name type="synonym">Magnaporthe oryzae</name>
    <dbReference type="NCBI Taxonomy" id="318829"/>
    <lineage>
        <taxon>Eukaryota</taxon>
        <taxon>Fungi</taxon>
        <taxon>Dikarya</taxon>
        <taxon>Ascomycota</taxon>
        <taxon>Pezizomycotina</taxon>
        <taxon>Sordariomycetes</taxon>
        <taxon>Sordariomycetidae</taxon>
        <taxon>Magnaporthales</taxon>
        <taxon>Pyriculariaceae</taxon>
        <taxon>Pyricularia</taxon>
    </lineage>
</organism>
<evidence type="ECO:0000313" key="3">
    <source>
        <dbReference type="Proteomes" id="UP000294847"/>
    </source>
</evidence>